<keyword evidence="5" id="KW-1185">Reference proteome</keyword>
<dbReference type="Gene3D" id="3.80.10.10">
    <property type="entry name" value="Ribonuclease Inhibitor"/>
    <property type="match status" value="1"/>
</dbReference>
<dbReference type="PROSITE" id="PS51450">
    <property type="entry name" value="LRR"/>
    <property type="match status" value="1"/>
</dbReference>
<reference evidence="4 5" key="1">
    <citation type="submission" date="2018-06" db="EMBL/GenBank/DDBJ databases">
        <authorList>
            <consortium name="Pathogen Informatics"/>
            <person name="Doyle S."/>
        </authorList>
    </citation>
    <scope>NUCLEOTIDE SEQUENCE [LARGE SCALE GENOMIC DNA]</scope>
    <source>
        <strain evidence="4 5">NCTC12858</strain>
    </source>
</reference>
<evidence type="ECO:0000259" key="3">
    <source>
        <dbReference type="Pfam" id="PF18962"/>
    </source>
</evidence>
<keyword evidence="1" id="KW-0433">Leucine-rich repeat</keyword>
<dbReference type="PANTHER" id="PTHR47566:SF1">
    <property type="entry name" value="PROTEIN NUD1"/>
    <property type="match status" value="1"/>
</dbReference>
<dbReference type="RefSeq" id="WP_023940974.1">
    <property type="nucleotide sequence ID" value="NZ_LS483447.1"/>
</dbReference>
<feature type="domain" description="Secretion system C-terminal sorting" evidence="3">
    <location>
        <begin position="536"/>
        <end position="598"/>
    </location>
</feature>
<proteinExistence type="predicted"/>
<dbReference type="PANTHER" id="PTHR47566">
    <property type="match status" value="1"/>
</dbReference>
<evidence type="ECO:0000313" key="4">
    <source>
        <dbReference type="EMBL" id="SQH73373.1"/>
    </source>
</evidence>
<dbReference type="InterPro" id="IPR001611">
    <property type="entry name" value="Leu-rich_rpt"/>
</dbReference>
<dbReference type="InterPro" id="IPR026444">
    <property type="entry name" value="Secre_tail"/>
</dbReference>
<organism evidence="4 5">
    <name type="scientific">Porphyromonas crevioricanis</name>
    <dbReference type="NCBI Taxonomy" id="393921"/>
    <lineage>
        <taxon>Bacteria</taxon>
        <taxon>Pseudomonadati</taxon>
        <taxon>Bacteroidota</taxon>
        <taxon>Bacteroidia</taxon>
        <taxon>Bacteroidales</taxon>
        <taxon>Porphyromonadaceae</taxon>
        <taxon>Porphyromonas</taxon>
    </lineage>
</organism>
<accession>A0A2X4PNE7</accession>
<dbReference type="InterPro" id="IPR052574">
    <property type="entry name" value="CDIRP"/>
</dbReference>
<dbReference type="KEGG" id="pcre:NCTC12858_01228"/>
<keyword evidence="2" id="KW-0677">Repeat</keyword>
<dbReference type="EMBL" id="LS483447">
    <property type="protein sequence ID" value="SQH73373.1"/>
    <property type="molecule type" value="Genomic_DNA"/>
</dbReference>
<dbReference type="NCBIfam" id="TIGR04183">
    <property type="entry name" value="Por_Secre_tail"/>
    <property type="match status" value="1"/>
</dbReference>
<name>A0A2X4PNE7_9PORP</name>
<sequence length="604" mass="66998">MSKSTISLAKFFGILLSGLFLMTTYSYAVEPVVTLTVNDTSGEWAFSISARDEDKKDCWIDWNNNGQKDGGEEIDQQEWEDIIRRPITKTTIKLHGKLSTFECTRVNQLSAVSFSESEDLYEVLIENGQLTSLDVSPLKRLQALHCTNNNLSSLDVSSNESLETLMCRKNQITSLKLPSSDDFTTLTCSENYLESIDLSTVPYLEIFGCSDNRISEIIIDGFESMEELDLSNNNLSKITLSNLPSLTALHISKNGLEKIDLSSLSKLEKLECDNNKLSEIDLTKNPQCRILKCYGNRIGDESKMEKLISSLGAKTDDLPGLFAVVDTKNANEGNRITPTQVQGMKAKKWRVFDHKGGANDGKNEYDGDGTETPKFSVTLDFDPQFATMRIEQDVDLKSVERDTELSVIIDYKFQGIYLSELTANGVDIRDKKKFVVRENTVVKATFGRLVYPVTTKVIGEGDVVVKGFHDLSKVPVGEKLTVEATPKAGWALQSIKVGKEDITENKEFHLKEKSEVVVTFVQGGAAEIVENPSLKLYPNPVASYITLTGARAQAEIRIFSIDGSPVYTGLADTQGHALIDLSGLLNGFYLVQVGKDIQTIEVRH</sequence>
<dbReference type="AlphaFoldDB" id="A0A2X4PNE7"/>
<evidence type="ECO:0000256" key="2">
    <source>
        <dbReference type="ARBA" id="ARBA00022737"/>
    </source>
</evidence>
<dbReference type="SUPFAM" id="SSF52058">
    <property type="entry name" value="L domain-like"/>
    <property type="match status" value="1"/>
</dbReference>
<dbReference type="GO" id="GO:0035591">
    <property type="term" value="F:signaling adaptor activity"/>
    <property type="evidence" value="ECO:0007669"/>
    <property type="project" value="TreeGrafter"/>
</dbReference>
<dbReference type="InterPro" id="IPR032675">
    <property type="entry name" value="LRR_dom_sf"/>
</dbReference>
<dbReference type="Pfam" id="PF18962">
    <property type="entry name" value="Por_Secre_tail"/>
    <property type="match status" value="1"/>
</dbReference>
<protein>
    <submittedName>
        <fullName evidence="4">Internalin-J</fullName>
    </submittedName>
</protein>
<gene>
    <name evidence="4" type="primary">inlJ_14</name>
    <name evidence="4" type="ORF">NCTC12858_01228</name>
</gene>
<evidence type="ECO:0000313" key="5">
    <source>
        <dbReference type="Proteomes" id="UP000249300"/>
    </source>
</evidence>
<evidence type="ECO:0000256" key="1">
    <source>
        <dbReference type="ARBA" id="ARBA00022614"/>
    </source>
</evidence>
<dbReference type="Proteomes" id="UP000249300">
    <property type="component" value="Chromosome 1"/>
</dbReference>